<evidence type="ECO:0000256" key="5">
    <source>
        <dbReference type="ARBA" id="ARBA00022645"/>
    </source>
</evidence>
<feature type="domain" description="Glycosyl transferase family 51" evidence="20">
    <location>
        <begin position="43"/>
        <end position="216"/>
    </location>
</feature>
<dbReference type="InterPro" id="IPR050396">
    <property type="entry name" value="Glycosyltr_51/Transpeptidase"/>
</dbReference>
<dbReference type="AlphaFoldDB" id="A0A937IJH2"/>
<organism evidence="21 22">
    <name type="scientific">SAR86 cluster bacterium</name>
    <dbReference type="NCBI Taxonomy" id="2030880"/>
    <lineage>
        <taxon>Bacteria</taxon>
        <taxon>Pseudomonadati</taxon>
        <taxon>Pseudomonadota</taxon>
        <taxon>Gammaproteobacteria</taxon>
        <taxon>SAR86 cluster</taxon>
    </lineage>
</organism>
<keyword evidence="8" id="KW-0808">Transferase</keyword>
<evidence type="ECO:0000256" key="4">
    <source>
        <dbReference type="ARBA" id="ARBA00007739"/>
    </source>
</evidence>
<dbReference type="SUPFAM" id="SSF56601">
    <property type="entry name" value="beta-lactamase/transpeptidase-like"/>
    <property type="match status" value="1"/>
</dbReference>
<dbReference type="EC" id="2.4.99.28" evidence="17"/>
<accession>A0A937IJH2</accession>
<evidence type="ECO:0000259" key="20">
    <source>
        <dbReference type="Pfam" id="PF00912"/>
    </source>
</evidence>
<protein>
    <recommendedName>
        <fullName evidence="17">peptidoglycan glycosyltransferase</fullName>
        <ecNumber evidence="17">2.4.99.28</ecNumber>
    </recommendedName>
</protein>
<keyword evidence="15" id="KW-0511">Multifunctional enzyme</keyword>
<dbReference type="SUPFAM" id="SSF53955">
    <property type="entry name" value="Lysozyme-like"/>
    <property type="match status" value="1"/>
</dbReference>
<evidence type="ECO:0000256" key="8">
    <source>
        <dbReference type="ARBA" id="ARBA00022679"/>
    </source>
</evidence>
<dbReference type="PANTHER" id="PTHR32282">
    <property type="entry name" value="BINDING PROTEIN TRANSPEPTIDASE, PUTATIVE-RELATED"/>
    <property type="match status" value="1"/>
</dbReference>
<keyword evidence="12" id="KW-0573">Peptidoglycan synthesis</keyword>
<dbReference type="InterPro" id="IPR036950">
    <property type="entry name" value="PBP_transglycosylase"/>
</dbReference>
<dbReference type="Pfam" id="PF00912">
    <property type="entry name" value="Transgly"/>
    <property type="match status" value="1"/>
</dbReference>
<keyword evidence="16" id="KW-0961">Cell wall biogenesis/degradation</keyword>
<keyword evidence="11" id="KW-0133">Cell shape</keyword>
<dbReference type="InterPro" id="IPR001460">
    <property type="entry name" value="PCN-bd_Tpept"/>
</dbReference>
<gene>
    <name evidence="21" type="ORF">ISQ61_01185</name>
</gene>
<dbReference type="InterPro" id="IPR023346">
    <property type="entry name" value="Lysozyme-like_dom_sf"/>
</dbReference>
<evidence type="ECO:0000256" key="17">
    <source>
        <dbReference type="ARBA" id="ARBA00044770"/>
    </source>
</evidence>
<evidence type="ECO:0000256" key="12">
    <source>
        <dbReference type="ARBA" id="ARBA00022984"/>
    </source>
</evidence>
<dbReference type="InterPro" id="IPR012338">
    <property type="entry name" value="Beta-lactam/transpept-like"/>
</dbReference>
<evidence type="ECO:0000256" key="10">
    <source>
        <dbReference type="ARBA" id="ARBA00022801"/>
    </source>
</evidence>
<dbReference type="PANTHER" id="PTHR32282:SF27">
    <property type="entry name" value="PENICILLIN-BINDING PROTEIN 1A"/>
    <property type="match status" value="1"/>
</dbReference>
<evidence type="ECO:0000256" key="3">
    <source>
        <dbReference type="ARBA" id="ARBA00007090"/>
    </source>
</evidence>
<keyword evidence="13" id="KW-1133">Transmembrane helix</keyword>
<dbReference type="GO" id="GO:0008658">
    <property type="term" value="F:penicillin binding"/>
    <property type="evidence" value="ECO:0007669"/>
    <property type="project" value="InterPro"/>
</dbReference>
<evidence type="ECO:0000256" key="9">
    <source>
        <dbReference type="ARBA" id="ARBA00022692"/>
    </source>
</evidence>
<dbReference type="Gene3D" id="1.10.3810.10">
    <property type="entry name" value="Biosynthetic peptidoglycan transglycosylase-like"/>
    <property type="match status" value="1"/>
</dbReference>
<proteinExistence type="inferred from homology"/>
<sequence length="799" mass="90620">MFTQTALIILGLIFAFFSRDLPDIETITEIKLTNPMRVYTKDEKLIGQFGTEKREIIKFEEIPKTLENAIIAAEDGDFYQHSGVKLTSLLRASYGEITGQSLGGGGTITMQVVRNYVLNFERTYERKVKEIILAFQLEDILTKEEIFELYFNKAFLGNRNYGFAAAYQYYFGKDFRESTNAEAALLAGILQQPSRVNPVRDPSASKLKRNTILNRMYLEGFIGEDELLLAQNEEVSSNSFGPKIEVEASHLAEKIRTDILNIFGNRAYEDGFNIYTTIDSKMQKNAVNAVRENLYSYQDRYGWSDVDTALDLNFQILKSFYDDENLYLVSSKLNYSEVLQENLDSIRLRLSTYSTIDSAQPRLVISVYDSEILLLDENLESIKLNWDKSYASFSQNNSFRDFLQEGSIIYFKENETEKKLIQIPTAEAALVAMDSVDGSVKAYVGGYDFSRSKYDRASNSDLLLGSSIKPFIYACAFENGINPASIFIDGPIAFEDKNLEEVWRPRNNSGTFYGPIRLRESLIQSLNLVTIKLVRFIGLDAALNCLKQYRFEDSAMSNNLSVGLGTGSLNPLKYVENYSLLINEGNYKKAKLIDRVENIEGDIIYDPNGHYSKQIKEQSQINFPWMSEILFDELNMPMFKLSNQNDPNVMDSRVAFIVSDILKEALIRNAKRRNLKLPISDMGGKTGTTNNATSTWFSGYAANIVASVWVGKDDYTSLGANEFGSTIALPIWLDFLTESSNDFTKKEQIIPEGISVVRVDSDSGQISDTFSNSVFEYFLEENLEKILEDSNSDYQDVFN</sequence>
<evidence type="ECO:0000256" key="6">
    <source>
        <dbReference type="ARBA" id="ARBA00022670"/>
    </source>
</evidence>
<name>A0A937IJH2_9GAMM</name>
<evidence type="ECO:0000256" key="7">
    <source>
        <dbReference type="ARBA" id="ARBA00022676"/>
    </source>
</evidence>
<evidence type="ECO:0000256" key="1">
    <source>
        <dbReference type="ARBA" id="ARBA00004370"/>
    </source>
</evidence>
<comment type="similarity">
    <text evidence="3">In the C-terminal section; belongs to the transpeptidase family.</text>
</comment>
<dbReference type="GO" id="GO:0004180">
    <property type="term" value="F:carboxypeptidase activity"/>
    <property type="evidence" value="ECO:0007669"/>
    <property type="project" value="UniProtKB-KW"/>
</dbReference>
<dbReference type="GO" id="GO:0006508">
    <property type="term" value="P:proteolysis"/>
    <property type="evidence" value="ECO:0007669"/>
    <property type="project" value="UniProtKB-KW"/>
</dbReference>
<keyword evidence="7" id="KW-0328">Glycosyltransferase</keyword>
<comment type="catalytic activity">
    <reaction evidence="18">
        <text>[GlcNAc-(1-&gt;4)-Mur2Ac(oyl-L-Ala-gamma-D-Glu-L-Lys-D-Ala-D-Ala)](n)-di-trans,octa-cis-undecaprenyl diphosphate + beta-D-GlcNAc-(1-&gt;4)-Mur2Ac(oyl-L-Ala-gamma-D-Glu-L-Lys-D-Ala-D-Ala)-di-trans,octa-cis-undecaprenyl diphosphate = [GlcNAc-(1-&gt;4)-Mur2Ac(oyl-L-Ala-gamma-D-Glu-L-Lys-D-Ala-D-Ala)](n+1)-di-trans,octa-cis-undecaprenyl diphosphate + di-trans,octa-cis-undecaprenyl diphosphate + H(+)</text>
        <dbReference type="Rhea" id="RHEA:23708"/>
        <dbReference type="Rhea" id="RHEA-COMP:9602"/>
        <dbReference type="Rhea" id="RHEA-COMP:9603"/>
        <dbReference type="ChEBI" id="CHEBI:15378"/>
        <dbReference type="ChEBI" id="CHEBI:58405"/>
        <dbReference type="ChEBI" id="CHEBI:60033"/>
        <dbReference type="ChEBI" id="CHEBI:78435"/>
        <dbReference type="EC" id="2.4.99.28"/>
    </reaction>
</comment>
<dbReference type="GO" id="GO:0008955">
    <property type="term" value="F:peptidoglycan glycosyltransferase activity"/>
    <property type="evidence" value="ECO:0007669"/>
    <property type="project" value="UniProtKB-EC"/>
</dbReference>
<reference evidence="21" key="1">
    <citation type="submission" date="2020-10" db="EMBL/GenBank/DDBJ databases">
        <title>Microbiome of the Black Sea water column analyzed by genome centric metagenomics.</title>
        <authorList>
            <person name="Cabello-Yeves P.J."/>
            <person name="Callieri C."/>
            <person name="Picazo A."/>
            <person name="Mehrshad M."/>
            <person name="Haro-Moreno J.M."/>
            <person name="Roda-Garcia J."/>
            <person name="Dzembekova N."/>
            <person name="Slabakova V."/>
            <person name="Slabakova N."/>
            <person name="Moncheva S."/>
            <person name="Rodriguez-Valera F."/>
        </authorList>
    </citation>
    <scope>NUCLEOTIDE SEQUENCE</scope>
    <source>
        <strain evidence="21">BS307-5m-G47</strain>
    </source>
</reference>
<comment type="pathway">
    <text evidence="2">Cell wall biogenesis; peptidoglycan biosynthesis.</text>
</comment>
<evidence type="ECO:0000256" key="16">
    <source>
        <dbReference type="ARBA" id="ARBA00023316"/>
    </source>
</evidence>
<dbReference type="GO" id="GO:0009252">
    <property type="term" value="P:peptidoglycan biosynthetic process"/>
    <property type="evidence" value="ECO:0007669"/>
    <property type="project" value="UniProtKB-KW"/>
</dbReference>
<dbReference type="GO" id="GO:0071555">
    <property type="term" value="P:cell wall organization"/>
    <property type="evidence" value="ECO:0007669"/>
    <property type="project" value="UniProtKB-KW"/>
</dbReference>
<evidence type="ECO:0000259" key="19">
    <source>
        <dbReference type="Pfam" id="PF00905"/>
    </source>
</evidence>
<comment type="similarity">
    <text evidence="4">In the N-terminal section; belongs to the glycosyltransferase 51 family.</text>
</comment>
<dbReference type="GO" id="GO:0008360">
    <property type="term" value="P:regulation of cell shape"/>
    <property type="evidence" value="ECO:0007669"/>
    <property type="project" value="UniProtKB-KW"/>
</dbReference>
<feature type="domain" description="Penicillin-binding protein transpeptidase" evidence="19">
    <location>
        <begin position="429"/>
        <end position="702"/>
    </location>
</feature>
<evidence type="ECO:0000256" key="13">
    <source>
        <dbReference type="ARBA" id="ARBA00022989"/>
    </source>
</evidence>
<evidence type="ECO:0000256" key="11">
    <source>
        <dbReference type="ARBA" id="ARBA00022960"/>
    </source>
</evidence>
<evidence type="ECO:0000256" key="15">
    <source>
        <dbReference type="ARBA" id="ARBA00023268"/>
    </source>
</evidence>
<dbReference type="Pfam" id="PF00905">
    <property type="entry name" value="Transpeptidase"/>
    <property type="match status" value="1"/>
</dbReference>
<keyword evidence="5" id="KW-0121">Carboxypeptidase</keyword>
<evidence type="ECO:0000313" key="21">
    <source>
        <dbReference type="EMBL" id="MBL6819842.1"/>
    </source>
</evidence>
<dbReference type="InterPro" id="IPR001264">
    <property type="entry name" value="Glyco_trans_51"/>
</dbReference>
<evidence type="ECO:0000256" key="18">
    <source>
        <dbReference type="ARBA" id="ARBA00049902"/>
    </source>
</evidence>
<keyword evidence="6" id="KW-0645">Protease</keyword>
<evidence type="ECO:0000313" key="22">
    <source>
        <dbReference type="Proteomes" id="UP000704935"/>
    </source>
</evidence>
<dbReference type="Gene3D" id="3.40.710.10">
    <property type="entry name" value="DD-peptidase/beta-lactamase superfamily"/>
    <property type="match status" value="2"/>
</dbReference>
<evidence type="ECO:0000256" key="2">
    <source>
        <dbReference type="ARBA" id="ARBA00004752"/>
    </source>
</evidence>
<keyword evidence="9" id="KW-0812">Transmembrane</keyword>
<keyword evidence="14" id="KW-0472">Membrane</keyword>
<keyword evidence="10" id="KW-0378">Hydrolase</keyword>
<comment type="subcellular location">
    <subcellularLocation>
        <location evidence="1">Membrane</location>
    </subcellularLocation>
</comment>
<dbReference type="GO" id="GO:0016020">
    <property type="term" value="C:membrane"/>
    <property type="evidence" value="ECO:0007669"/>
    <property type="project" value="UniProtKB-SubCell"/>
</dbReference>
<dbReference type="Proteomes" id="UP000704935">
    <property type="component" value="Unassembled WGS sequence"/>
</dbReference>
<dbReference type="EMBL" id="JADHQA010000003">
    <property type="protein sequence ID" value="MBL6819842.1"/>
    <property type="molecule type" value="Genomic_DNA"/>
</dbReference>
<dbReference type="GO" id="GO:0030288">
    <property type="term" value="C:outer membrane-bounded periplasmic space"/>
    <property type="evidence" value="ECO:0007669"/>
    <property type="project" value="TreeGrafter"/>
</dbReference>
<comment type="caution">
    <text evidence="21">The sequence shown here is derived from an EMBL/GenBank/DDBJ whole genome shotgun (WGS) entry which is preliminary data.</text>
</comment>
<evidence type="ECO:0000256" key="14">
    <source>
        <dbReference type="ARBA" id="ARBA00023136"/>
    </source>
</evidence>